<keyword evidence="3" id="KW-1185">Reference proteome</keyword>
<proteinExistence type="predicted"/>
<evidence type="ECO:0000313" key="2">
    <source>
        <dbReference type="EMBL" id="SHK25814.1"/>
    </source>
</evidence>
<evidence type="ECO:0000313" key="3">
    <source>
        <dbReference type="Proteomes" id="UP000183975"/>
    </source>
</evidence>
<sequence length="51" mass="6393">MDMDKKQTALWQRFTQTGQVSDYLRYHESTRREQENGRRRIENSSKYKEFY</sequence>
<dbReference type="EMBL" id="FRAH01000021">
    <property type="protein sequence ID" value="SHK25814.1"/>
    <property type="molecule type" value="Genomic_DNA"/>
</dbReference>
<reference evidence="2 3" key="1">
    <citation type="submission" date="2016-11" db="EMBL/GenBank/DDBJ databases">
        <authorList>
            <person name="Jaros S."/>
            <person name="Januszkiewicz K."/>
            <person name="Wedrychowicz H."/>
        </authorList>
    </citation>
    <scope>NUCLEOTIDE SEQUENCE [LARGE SCALE GENOMIC DNA]</scope>
    <source>
        <strain evidence="2 3">DSM 14214</strain>
    </source>
</reference>
<accession>A0A1M6R042</accession>
<feature type="region of interest" description="Disordered" evidence="1">
    <location>
        <begin position="25"/>
        <end position="51"/>
    </location>
</feature>
<evidence type="ECO:0000256" key="1">
    <source>
        <dbReference type="SAM" id="MobiDB-lite"/>
    </source>
</evidence>
<gene>
    <name evidence="2" type="ORF">SAMN02745138_01435</name>
</gene>
<dbReference type="AlphaFoldDB" id="A0A1M6R042"/>
<organism evidence="2 3">
    <name type="scientific">Anaerotignum lactatifermentans DSM 14214</name>
    <dbReference type="NCBI Taxonomy" id="1121323"/>
    <lineage>
        <taxon>Bacteria</taxon>
        <taxon>Bacillati</taxon>
        <taxon>Bacillota</taxon>
        <taxon>Clostridia</taxon>
        <taxon>Lachnospirales</taxon>
        <taxon>Anaerotignaceae</taxon>
        <taxon>Anaerotignum</taxon>
    </lineage>
</organism>
<dbReference type="Proteomes" id="UP000183975">
    <property type="component" value="Unassembled WGS sequence"/>
</dbReference>
<protein>
    <submittedName>
        <fullName evidence="2">Uncharacterized protein</fullName>
    </submittedName>
</protein>
<name>A0A1M6R042_9FIRM</name>